<dbReference type="Pfam" id="PF12146">
    <property type="entry name" value="Hydrolase_4"/>
    <property type="match status" value="1"/>
</dbReference>
<name>A0ABQ4BX15_9ACTN</name>
<evidence type="ECO:0000259" key="1">
    <source>
        <dbReference type="Pfam" id="PF12146"/>
    </source>
</evidence>
<gene>
    <name evidence="2" type="ORF">Air01nite_11690</name>
</gene>
<dbReference type="PANTHER" id="PTHR43798">
    <property type="entry name" value="MONOACYLGLYCEROL LIPASE"/>
    <property type="match status" value="1"/>
</dbReference>
<dbReference type="PANTHER" id="PTHR43798:SF33">
    <property type="entry name" value="HYDROLASE, PUTATIVE (AFU_ORTHOLOGUE AFUA_2G14860)-RELATED"/>
    <property type="match status" value="1"/>
</dbReference>
<reference evidence="2 3" key="1">
    <citation type="submission" date="2021-01" db="EMBL/GenBank/DDBJ databases">
        <title>Whole genome shotgun sequence of Asanoa iriomotensis NBRC 100142.</title>
        <authorList>
            <person name="Komaki H."/>
            <person name="Tamura T."/>
        </authorList>
    </citation>
    <scope>NUCLEOTIDE SEQUENCE [LARGE SCALE GENOMIC DNA]</scope>
    <source>
        <strain evidence="2 3">NBRC 100142</strain>
    </source>
</reference>
<proteinExistence type="predicted"/>
<dbReference type="Proteomes" id="UP000624325">
    <property type="component" value="Unassembled WGS sequence"/>
</dbReference>
<keyword evidence="3" id="KW-1185">Reference proteome</keyword>
<organism evidence="2 3">
    <name type="scientific">Asanoa iriomotensis</name>
    <dbReference type="NCBI Taxonomy" id="234613"/>
    <lineage>
        <taxon>Bacteria</taxon>
        <taxon>Bacillati</taxon>
        <taxon>Actinomycetota</taxon>
        <taxon>Actinomycetes</taxon>
        <taxon>Micromonosporales</taxon>
        <taxon>Micromonosporaceae</taxon>
        <taxon>Asanoa</taxon>
    </lineage>
</organism>
<dbReference type="InterPro" id="IPR029058">
    <property type="entry name" value="AB_hydrolase_fold"/>
</dbReference>
<sequence>MSPTDLEYVDRGTDRLALRHYPAPSPSAPVAVVLPAMGVAGRFYRPLAESLGAAGFAVVVADLRGTGDSTPRPSRSSGYGYADLADDVGAVLDSLKTDYADRRTVLVGHSLGGQAALMHLATAPGEVQVDGLALVAAAIPYWRAYPRHGLVVGGYMQAIGLTATALGVWPGWTFGGRQARGVIQDWAGSGRTGRFPRIQGLDTDAAVGTVTTPVLAISIDGDIYTPHETLDHTTAKLRRAPVRRERLARIEAEGRPAHFAWVRAPGPVTALIADWHATLPPRP</sequence>
<evidence type="ECO:0000313" key="2">
    <source>
        <dbReference type="EMBL" id="GIF55074.1"/>
    </source>
</evidence>
<dbReference type="Gene3D" id="3.40.50.1820">
    <property type="entry name" value="alpha/beta hydrolase"/>
    <property type="match status" value="1"/>
</dbReference>
<protein>
    <recommendedName>
        <fullName evidence="1">Serine aminopeptidase S33 domain-containing protein</fullName>
    </recommendedName>
</protein>
<feature type="domain" description="Serine aminopeptidase S33" evidence="1">
    <location>
        <begin position="32"/>
        <end position="145"/>
    </location>
</feature>
<dbReference type="SUPFAM" id="SSF53474">
    <property type="entry name" value="alpha/beta-Hydrolases"/>
    <property type="match status" value="1"/>
</dbReference>
<dbReference type="InterPro" id="IPR050266">
    <property type="entry name" value="AB_hydrolase_sf"/>
</dbReference>
<comment type="caution">
    <text evidence="2">The sequence shown here is derived from an EMBL/GenBank/DDBJ whole genome shotgun (WGS) entry which is preliminary data.</text>
</comment>
<dbReference type="InterPro" id="IPR022742">
    <property type="entry name" value="Hydrolase_4"/>
</dbReference>
<dbReference type="RefSeq" id="WP_239090517.1">
    <property type="nucleotide sequence ID" value="NZ_BAAALU010000005.1"/>
</dbReference>
<evidence type="ECO:0000313" key="3">
    <source>
        <dbReference type="Proteomes" id="UP000624325"/>
    </source>
</evidence>
<accession>A0ABQ4BX15</accession>
<dbReference type="EMBL" id="BONC01000005">
    <property type="protein sequence ID" value="GIF55074.1"/>
    <property type="molecule type" value="Genomic_DNA"/>
</dbReference>
<dbReference type="PIRSF" id="PIRSF037442">
    <property type="entry name" value="UCP037442_abhydr"/>
    <property type="match status" value="1"/>
</dbReference>
<dbReference type="InterPro" id="IPR017208">
    <property type="entry name" value="UCP037442_abhydr"/>
</dbReference>